<protein>
    <submittedName>
        <fullName evidence="2">Uncharacterized protein</fullName>
    </submittedName>
</protein>
<dbReference type="AlphaFoldDB" id="A0A645H8D8"/>
<comment type="caution">
    <text evidence="2">The sequence shown here is derived from an EMBL/GenBank/DDBJ whole genome shotgun (WGS) entry which is preliminary data.</text>
</comment>
<sequence>MLDFADLAKFFIVNNEYLNRKGLSSHSFQFLNIHLETTVTGYAKSECVPTTDRSTNSIRKSNPHGAVTAANNNPSFRAFEPQ</sequence>
<feature type="region of interest" description="Disordered" evidence="1">
    <location>
        <begin position="50"/>
        <end position="82"/>
    </location>
</feature>
<organism evidence="2">
    <name type="scientific">bioreactor metagenome</name>
    <dbReference type="NCBI Taxonomy" id="1076179"/>
    <lineage>
        <taxon>unclassified sequences</taxon>
        <taxon>metagenomes</taxon>
        <taxon>ecological metagenomes</taxon>
    </lineage>
</organism>
<feature type="compositionally biased region" description="Polar residues" evidence="1">
    <location>
        <begin position="51"/>
        <end position="60"/>
    </location>
</feature>
<gene>
    <name evidence="2" type="ORF">SDC9_182798</name>
</gene>
<accession>A0A645H8D8</accession>
<name>A0A645H8D8_9ZZZZ</name>
<proteinExistence type="predicted"/>
<reference evidence="2" key="1">
    <citation type="submission" date="2019-08" db="EMBL/GenBank/DDBJ databases">
        <authorList>
            <person name="Kucharzyk K."/>
            <person name="Murdoch R.W."/>
            <person name="Higgins S."/>
            <person name="Loffler F."/>
        </authorList>
    </citation>
    <scope>NUCLEOTIDE SEQUENCE</scope>
</reference>
<evidence type="ECO:0000256" key="1">
    <source>
        <dbReference type="SAM" id="MobiDB-lite"/>
    </source>
</evidence>
<evidence type="ECO:0000313" key="2">
    <source>
        <dbReference type="EMBL" id="MPN35301.1"/>
    </source>
</evidence>
<dbReference type="EMBL" id="VSSQ01088799">
    <property type="protein sequence ID" value="MPN35301.1"/>
    <property type="molecule type" value="Genomic_DNA"/>
</dbReference>